<keyword evidence="2" id="KW-0511">Multifunctional enzyme</keyword>
<organism evidence="4 5">
    <name type="scientific">Streptomyces violaceusniger</name>
    <dbReference type="NCBI Taxonomy" id="68280"/>
    <lineage>
        <taxon>Bacteria</taxon>
        <taxon>Bacillati</taxon>
        <taxon>Actinomycetota</taxon>
        <taxon>Actinomycetes</taxon>
        <taxon>Kitasatosporales</taxon>
        <taxon>Streptomycetaceae</taxon>
        <taxon>Streptomyces</taxon>
        <taxon>Streptomyces violaceusniger group</taxon>
    </lineage>
</organism>
<dbReference type="AlphaFoldDB" id="A0A4D4KSP7"/>
<evidence type="ECO:0000256" key="1">
    <source>
        <dbReference type="ARBA" id="ARBA00022679"/>
    </source>
</evidence>
<gene>
    <name evidence="4" type="ORF">SVIO_025780</name>
</gene>
<comment type="caution">
    <text evidence="4">The sequence shown here is derived from an EMBL/GenBank/DDBJ whole genome shotgun (WGS) entry which is preliminary data.</text>
</comment>
<dbReference type="SUPFAM" id="SSF51735">
    <property type="entry name" value="NAD(P)-binding Rossmann-fold domains"/>
    <property type="match status" value="1"/>
</dbReference>
<keyword evidence="1" id="KW-0808">Transferase</keyword>
<evidence type="ECO:0000259" key="3">
    <source>
        <dbReference type="SMART" id="SM00829"/>
    </source>
</evidence>
<name>A0A4D4KSP7_STRVO</name>
<dbReference type="CDD" id="cd05195">
    <property type="entry name" value="enoyl_red"/>
    <property type="match status" value="1"/>
</dbReference>
<evidence type="ECO:0000313" key="4">
    <source>
        <dbReference type="EMBL" id="GDY51955.1"/>
    </source>
</evidence>
<reference evidence="4 5" key="1">
    <citation type="journal article" date="2020" name="Int. J. Syst. Evol. Microbiol.">
        <title>Reclassification of Streptomyces castelarensis and Streptomyces sporoclivatus as later heterotypic synonyms of Streptomyces antimycoticus.</title>
        <authorList>
            <person name="Komaki H."/>
            <person name="Tamura T."/>
        </authorList>
    </citation>
    <scope>NUCLEOTIDE SEQUENCE [LARGE SCALE GENOMIC DNA]</scope>
    <source>
        <strain evidence="4 5">NBRC 13459</strain>
    </source>
</reference>
<dbReference type="Gene3D" id="3.90.180.10">
    <property type="entry name" value="Medium-chain alcohol dehydrogenases, catalytic domain"/>
    <property type="match status" value="1"/>
</dbReference>
<dbReference type="Pfam" id="PF13602">
    <property type="entry name" value="ADH_zinc_N_2"/>
    <property type="match status" value="1"/>
</dbReference>
<dbReference type="InterPro" id="IPR050091">
    <property type="entry name" value="PKS_NRPS_Biosynth_Enz"/>
</dbReference>
<dbReference type="Proteomes" id="UP000301309">
    <property type="component" value="Unassembled WGS sequence"/>
</dbReference>
<dbReference type="PANTHER" id="PTHR43775">
    <property type="entry name" value="FATTY ACID SYNTHASE"/>
    <property type="match status" value="1"/>
</dbReference>
<dbReference type="SMART" id="SM00829">
    <property type="entry name" value="PKS_ER"/>
    <property type="match status" value="1"/>
</dbReference>
<sequence length="223" mass="23425">MAAVQVARWLGAEVFATAAPVKWGVVRGLGVDGSRIASSRSLEFEGAFRAVSGGRGVDVVLDSLAGEFVDASLRLVAGGGRFVEMGKADVRDAGEVAAAFGGVRYRAFDLAEVGERRMGELLREVVGLFEAGVLRLLPVRAWDVRRAGEVFGLMSRAEHVGKLVLSVPAGPEVSDGCVVVTGASGVLGGVVARHLVERRGCVGCCCSAVAVRTLRVWRSWSRS</sequence>
<dbReference type="PANTHER" id="PTHR43775:SF51">
    <property type="entry name" value="INACTIVE PHENOLPHTHIOCEROL SYNTHESIS POLYKETIDE SYNTHASE TYPE I PKS1-RELATED"/>
    <property type="match status" value="1"/>
</dbReference>
<dbReference type="InterPro" id="IPR020843">
    <property type="entry name" value="ER"/>
</dbReference>
<feature type="domain" description="Enoyl reductase (ER)" evidence="3">
    <location>
        <begin position="1"/>
        <end position="165"/>
    </location>
</feature>
<evidence type="ECO:0000313" key="5">
    <source>
        <dbReference type="Proteomes" id="UP000301309"/>
    </source>
</evidence>
<accession>A0A4D4KSP7</accession>
<dbReference type="InterPro" id="IPR036291">
    <property type="entry name" value="NAD(P)-bd_dom_sf"/>
</dbReference>
<dbReference type="GO" id="GO:0016491">
    <property type="term" value="F:oxidoreductase activity"/>
    <property type="evidence" value="ECO:0007669"/>
    <property type="project" value="InterPro"/>
</dbReference>
<dbReference type="EMBL" id="BJHW01000001">
    <property type="protein sequence ID" value="GDY51955.1"/>
    <property type="molecule type" value="Genomic_DNA"/>
</dbReference>
<dbReference type="GO" id="GO:0006633">
    <property type="term" value="P:fatty acid biosynthetic process"/>
    <property type="evidence" value="ECO:0007669"/>
    <property type="project" value="TreeGrafter"/>
</dbReference>
<dbReference type="GO" id="GO:0004312">
    <property type="term" value="F:fatty acid synthase activity"/>
    <property type="evidence" value="ECO:0007669"/>
    <property type="project" value="TreeGrafter"/>
</dbReference>
<evidence type="ECO:0000256" key="2">
    <source>
        <dbReference type="ARBA" id="ARBA00023268"/>
    </source>
</evidence>
<proteinExistence type="predicted"/>
<keyword evidence="5" id="KW-1185">Reference proteome</keyword>
<protein>
    <recommendedName>
        <fullName evidence="3">Enoyl reductase (ER) domain-containing protein</fullName>
    </recommendedName>
</protein>